<evidence type="ECO:0000313" key="6">
    <source>
        <dbReference type="Proteomes" id="UP001194468"/>
    </source>
</evidence>
<dbReference type="AlphaFoldDB" id="A0AAD4BUA3"/>
<dbReference type="InterPro" id="IPR013785">
    <property type="entry name" value="Aldolase_TIM"/>
</dbReference>
<dbReference type="Proteomes" id="UP001194468">
    <property type="component" value="Unassembled WGS sequence"/>
</dbReference>
<dbReference type="PANTHER" id="PTHR12128">
    <property type="entry name" value="DIHYDRODIPICOLINATE SYNTHASE"/>
    <property type="match status" value="1"/>
</dbReference>
<protein>
    <recommendedName>
        <fullName evidence="7">Dihydrodipicolinate synthetase</fullName>
    </recommendedName>
</protein>
<keyword evidence="1 2" id="KW-0456">Lyase</keyword>
<dbReference type="EMBL" id="WHUW01000012">
    <property type="protein sequence ID" value="KAF8440321.1"/>
    <property type="molecule type" value="Genomic_DNA"/>
</dbReference>
<gene>
    <name evidence="5" type="ORF">L210DRAFT_3400716</name>
</gene>
<proteinExistence type="inferred from homology"/>
<feature type="binding site" evidence="4">
    <location>
        <position position="215"/>
    </location>
    <ligand>
        <name>pyruvate</name>
        <dbReference type="ChEBI" id="CHEBI:15361"/>
    </ligand>
</feature>
<evidence type="ECO:0000256" key="1">
    <source>
        <dbReference type="ARBA" id="ARBA00023239"/>
    </source>
</evidence>
<dbReference type="PANTHER" id="PTHR12128:SF66">
    <property type="entry name" value="4-HYDROXY-2-OXOGLUTARATE ALDOLASE, MITOCHONDRIAL"/>
    <property type="match status" value="1"/>
</dbReference>
<evidence type="ECO:0000313" key="5">
    <source>
        <dbReference type="EMBL" id="KAF8440321.1"/>
    </source>
</evidence>
<reference evidence="5" key="1">
    <citation type="submission" date="2019-10" db="EMBL/GenBank/DDBJ databases">
        <authorList>
            <consortium name="DOE Joint Genome Institute"/>
            <person name="Kuo A."/>
            <person name="Miyauchi S."/>
            <person name="Kiss E."/>
            <person name="Drula E."/>
            <person name="Kohler A."/>
            <person name="Sanchez-Garcia M."/>
            <person name="Andreopoulos B."/>
            <person name="Barry K.W."/>
            <person name="Bonito G."/>
            <person name="Buee M."/>
            <person name="Carver A."/>
            <person name="Chen C."/>
            <person name="Cichocki N."/>
            <person name="Clum A."/>
            <person name="Culley D."/>
            <person name="Crous P.W."/>
            <person name="Fauchery L."/>
            <person name="Girlanda M."/>
            <person name="Hayes R."/>
            <person name="Keri Z."/>
            <person name="LaButti K."/>
            <person name="Lipzen A."/>
            <person name="Lombard V."/>
            <person name="Magnuson J."/>
            <person name="Maillard F."/>
            <person name="Morin E."/>
            <person name="Murat C."/>
            <person name="Nolan M."/>
            <person name="Ohm R."/>
            <person name="Pangilinan J."/>
            <person name="Pereira M."/>
            <person name="Perotto S."/>
            <person name="Peter M."/>
            <person name="Riley R."/>
            <person name="Sitrit Y."/>
            <person name="Stielow B."/>
            <person name="Szollosi G."/>
            <person name="Zifcakova L."/>
            <person name="Stursova M."/>
            <person name="Spatafora J.W."/>
            <person name="Tedersoo L."/>
            <person name="Vaario L.-M."/>
            <person name="Yamada A."/>
            <person name="Yan M."/>
            <person name="Wang P."/>
            <person name="Xu J."/>
            <person name="Bruns T."/>
            <person name="Baldrian P."/>
            <person name="Vilgalys R."/>
            <person name="Henrissat B."/>
            <person name="Grigoriev I.V."/>
            <person name="Hibbett D."/>
            <person name="Nagy L.G."/>
            <person name="Martin F.M."/>
        </authorList>
    </citation>
    <scope>NUCLEOTIDE SEQUENCE</scope>
    <source>
        <strain evidence="5">BED1</strain>
    </source>
</reference>
<reference evidence="5" key="2">
    <citation type="journal article" date="2020" name="Nat. Commun.">
        <title>Large-scale genome sequencing of mycorrhizal fungi provides insights into the early evolution of symbiotic traits.</title>
        <authorList>
            <person name="Miyauchi S."/>
            <person name="Kiss E."/>
            <person name="Kuo A."/>
            <person name="Drula E."/>
            <person name="Kohler A."/>
            <person name="Sanchez-Garcia M."/>
            <person name="Morin E."/>
            <person name="Andreopoulos B."/>
            <person name="Barry K.W."/>
            <person name="Bonito G."/>
            <person name="Buee M."/>
            <person name="Carver A."/>
            <person name="Chen C."/>
            <person name="Cichocki N."/>
            <person name="Clum A."/>
            <person name="Culley D."/>
            <person name="Crous P.W."/>
            <person name="Fauchery L."/>
            <person name="Girlanda M."/>
            <person name="Hayes R.D."/>
            <person name="Keri Z."/>
            <person name="LaButti K."/>
            <person name="Lipzen A."/>
            <person name="Lombard V."/>
            <person name="Magnuson J."/>
            <person name="Maillard F."/>
            <person name="Murat C."/>
            <person name="Nolan M."/>
            <person name="Ohm R.A."/>
            <person name="Pangilinan J."/>
            <person name="Pereira M.F."/>
            <person name="Perotto S."/>
            <person name="Peter M."/>
            <person name="Pfister S."/>
            <person name="Riley R."/>
            <person name="Sitrit Y."/>
            <person name="Stielow J.B."/>
            <person name="Szollosi G."/>
            <person name="Zifcakova L."/>
            <person name="Stursova M."/>
            <person name="Spatafora J.W."/>
            <person name="Tedersoo L."/>
            <person name="Vaario L.M."/>
            <person name="Yamada A."/>
            <person name="Yan M."/>
            <person name="Wang P."/>
            <person name="Xu J."/>
            <person name="Bruns T."/>
            <person name="Baldrian P."/>
            <person name="Vilgalys R."/>
            <person name="Dunand C."/>
            <person name="Henrissat B."/>
            <person name="Grigoriev I.V."/>
            <person name="Hibbett D."/>
            <person name="Nagy L.G."/>
            <person name="Martin F.M."/>
        </authorList>
    </citation>
    <scope>NUCLEOTIDE SEQUENCE</scope>
    <source>
        <strain evidence="5">BED1</strain>
    </source>
</reference>
<evidence type="ECO:0000256" key="3">
    <source>
        <dbReference type="PIRSR" id="PIRSR001365-1"/>
    </source>
</evidence>
<dbReference type="CDD" id="cd00408">
    <property type="entry name" value="DHDPS-like"/>
    <property type="match status" value="1"/>
</dbReference>
<evidence type="ECO:0000256" key="2">
    <source>
        <dbReference type="PIRNR" id="PIRNR001365"/>
    </source>
</evidence>
<evidence type="ECO:0008006" key="7">
    <source>
        <dbReference type="Google" id="ProtNLM"/>
    </source>
</evidence>
<comment type="caution">
    <text evidence="5">The sequence shown here is derived from an EMBL/GenBank/DDBJ whole genome shotgun (WGS) entry which is preliminary data.</text>
</comment>
<organism evidence="5 6">
    <name type="scientific">Boletus edulis BED1</name>
    <dbReference type="NCBI Taxonomy" id="1328754"/>
    <lineage>
        <taxon>Eukaryota</taxon>
        <taxon>Fungi</taxon>
        <taxon>Dikarya</taxon>
        <taxon>Basidiomycota</taxon>
        <taxon>Agaricomycotina</taxon>
        <taxon>Agaricomycetes</taxon>
        <taxon>Agaricomycetidae</taxon>
        <taxon>Boletales</taxon>
        <taxon>Boletineae</taxon>
        <taxon>Boletaceae</taxon>
        <taxon>Boletoideae</taxon>
        <taxon>Boletus</taxon>
    </lineage>
</organism>
<dbReference type="GO" id="GO:0008840">
    <property type="term" value="F:4-hydroxy-tetrahydrodipicolinate synthase activity"/>
    <property type="evidence" value="ECO:0007669"/>
    <property type="project" value="TreeGrafter"/>
</dbReference>
<feature type="active site" description="Schiff-base intermediate with substrate" evidence="3">
    <location>
        <position position="172"/>
    </location>
</feature>
<dbReference type="Pfam" id="PF00701">
    <property type="entry name" value="DHDPS"/>
    <property type="match status" value="1"/>
</dbReference>
<keyword evidence="6" id="KW-1185">Reference proteome</keyword>
<dbReference type="SMART" id="SM01130">
    <property type="entry name" value="DHDPS"/>
    <property type="match status" value="1"/>
</dbReference>
<dbReference type="InterPro" id="IPR002220">
    <property type="entry name" value="DapA-like"/>
</dbReference>
<dbReference type="Gene3D" id="3.20.20.70">
    <property type="entry name" value="Aldolase class I"/>
    <property type="match status" value="1"/>
</dbReference>
<dbReference type="SUPFAM" id="SSF51569">
    <property type="entry name" value="Aldolase"/>
    <property type="match status" value="1"/>
</dbReference>
<sequence length="309" mass="32891">MSLPPPKGIYVPAVLFFDQNEDLDVPAVKAHVLRLAKGGVTGIVVQGSNGEAQHLSNDERKQAISLTRQTLDENGFQNIVIIAGCGAPSARESKKLCVDAKEAGAAYVLVLTPSVWPPQMTKDAILAFHRDVATHSPLPYLIYNFPTVTAGLDLDSDIILELSNHPNIVGTKLSCGSIGKLHRITSTKPSSEFATLAGVSEVLLQGLLSGSAGAIAALPNIVPKLHAKLYQLYQDGNIKEAMELQGLLGHGDYAVKKIGGIGAVKALVAKHWGYGSPFVRRPLQAASAQQLSGPHFERLEQLIAMETAL</sequence>
<dbReference type="PIRSF" id="PIRSF001365">
    <property type="entry name" value="DHDPS"/>
    <property type="match status" value="1"/>
</dbReference>
<accession>A0AAD4BUA3</accession>
<feature type="active site" description="Proton donor/acceptor" evidence="3">
    <location>
        <position position="143"/>
    </location>
</feature>
<comment type="similarity">
    <text evidence="2">Belongs to the DapA family.</text>
</comment>
<dbReference type="PRINTS" id="PR00146">
    <property type="entry name" value="DHPICSNTHASE"/>
</dbReference>
<evidence type="ECO:0000256" key="4">
    <source>
        <dbReference type="PIRSR" id="PIRSR001365-2"/>
    </source>
</evidence>
<name>A0AAD4BUA3_BOLED</name>